<dbReference type="Gene3D" id="2.60.120.620">
    <property type="entry name" value="q2cbj1_9rhob like domain"/>
    <property type="match status" value="1"/>
</dbReference>
<protein>
    <recommendedName>
        <fullName evidence="2">Prolyl 4-hydroxylase alpha subunit Fe(2+) 2OG dioxygenase domain-containing protein</fullName>
    </recommendedName>
</protein>
<dbReference type="GO" id="GO:0005737">
    <property type="term" value="C:cytoplasm"/>
    <property type="evidence" value="ECO:0007669"/>
    <property type="project" value="TreeGrafter"/>
</dbReference>
<dbReference type="RefSeq" id="WP_134491101.1">
    <property type="nucleotide sequence ID" value="NZ_CP139089.1"/>
</dbReference>
<dbReference type="EMBL" id="LR536450">
    <property type="protein sequence ID" value="VFU10379.1"/>
    <property type="molecule type" value="Genomic_DNA"/>
</dbReference>
<accession>A0A4U8Z4E6</accession>
<name>A0A4U8Z4E6_METTU</name>
<gene>
    <name evidence="3" type="ORF">MTUNDRAET4_3492</name>
</gene>
<evidence type="ECO:0000256" key="1">
    <source>
        <dbReference type="SAM" id="MobiDB-lite"/>
    </source>
</evidence>
<dbReference type="Proteomes" id="UP000294360">
    <property type="component" value="Chromosome"/>
</dbReference>
<organism evidence="3 4">
    <name type="scientific">Methylocella tundrae</name>
    <dbReference type="NCBI Taxonomy" id="227605"/>
    <lineage>
        <taxon>Bacteria</taxon>
        <taxon>Pseudomonadati</taxon>
        <taxon>Pseudomonadota</taxon>
        <taxon>Alphaproteobacteria</taxon>
        <taxon>Hyphomicrobiales</taxon>
        <taxon>Beijerinckiaceae</taxon>
        <taxon>Methylocella</taxon>
    </lineage>
</organism>
<feature type="region of interest" description="Disordered" evidence="1">
    <location>
        <begin position="252"/>
        <end position="273"/>
    </location>
</feature>
<dbReference type="PANTHER" id="PTHR12117">
    <property type="entry name" value="HISTONE ACETYLTRANSFERASE COMPLEX"/>
    <property type="match status" value="1"/>
</dbReference>
<dbReference type="GO" id="GO:0031543">
    <property type="term" value="F:peptidyl-proline dioxygenase activity"/>
    <property type="evidence" value="ECO:0007669"/>
    <property type="project" value="TreeGrafter"/>
</dbReference>
<dbReference type="GO" id="GO:0006449">
    <property type="term" value="P:regulation of translational termination"/>
    <property type="evidence" value="ECO:0007669"/>
    <property type="project" value="TreeGrafter"/>
</dbReference>
<evidence type="ECO:0000313" key="4">
    <source>
        <dbReference type="Proteomes" id="UP000294360"/>
    </source>
</evidence>
<dbReference type="Pfam" id="PF13640">
    <property type="entry name" value="2OG-FeII_Oxy_3"/>
    <property type="match status" value="1"/>
</dbReference>
<sequence length="301" mass="33726">MSEASTLAPIAPSAIPEAPPAGDHVVINGATLALDDIVNQDFFAPKRIAALRETFLNAKPFPHLVFENLFSPRLLEMVYADFDRLNWNDWRRYDNSNEFKRGSAPKTWLGHASQLYFSTIHSGRFVDFIEQVTGIHGLITDPELFAGGLHDIPTGGKFAMHIDFNQHAVTRLDNRLVFITYLNKDWQPSYGGGLQLWDAATEKCAAEILPEFGRSILFYQSSKSLHGHPTPVNAPNGRSRRSAAAYFYSNGRSDGEGEDFHTTQFPKTVEPPQHEKLSNMMKYLLPPALVDGVRKVKSLLR</sequence>
<feature type="domain" description="Prolyl 4-hydroxylase alpha subunit Fe(2+) 2OG dioxygenase" evidence="2">
    <location>
        <begin position="150"/>
        <end position="248"/>
    </location>
</feature>
<evidence type="ECO:0000259" key="2">
    <source>
        <dbReference type="Pfam" id="PF13640"/>
    </source>
</evidence>
<dbReference type="InterPro" id="IPR051842">
    <property type="entry name" value="uS12_prolyl_hydroxylase"/>
</dbReference>
<dbReference type="OrthoDB" id="9783171at2"/>
<dbReference type="PANTHER" id="PTHR12117:SF0">
    <property type="entry name" value="PROLYL 3-HYDROXYLASE OGFOD1"/>
    <property type="match status" value="1"/>
</dbReference>
<reference evidence="3 4" key="1">
    <citation type="submission" date="2019-03" db="EMBL/GenBank/DDBJ databases">
        <authorList>
            <person name="Kox A.R. M."/>
        </authorList>
    </citation>
    <scope>NUCLEOTIDE SEQUENCE [LARGE SCALE GENOMIC DNA]</scope>
    <source>
        <strain evidence="3">MTUNDRAET4 annotated genome</strain>
    </source>
</reference>
<evidence type="ECO:0000313" key="3">
    <source>
        <dbReference type="EMBL" id="VFU10379.1"/>
    </source>
</evidence>
<dbReference type="InterPro" id="IPR044862">
    <property type="entry name" value="Pro_4_hyd_alph_FE2OG_OXY"/>
</dbReference>
<proteinExistence type="predicted"/>
<dbReference type="KEGG" id="mtun:MTUNDRAET4_3492"/>
<dbReference type="AlphaFoldDB" id="A0A4U8Z4E6"/>